<feature type="compositionally biased region" description="Polar residues" evidence="1">
    <location>
        <begin position="280"/>
        <end position="291"/>
    </location>
</feature>
<protein>
    <submittedName>
        <fullName evidence="5">Proteoglycan 4 isoform X31</fullName>
    </submittedName>
</protein>
<feature type="signal peptide" evidence="2">
    <location>
        <begin position="1"/>
        <end position="23"/>
    </location>
</feature>
<reference evidence="5" key="1">
    <citation type="submission" date="2025-08" db="UniProtKB">
        <authorList>
            <consortium name="RefSeq"/>
        </authorList>
    </citation>
    <scope>IDENTIFICATION</scope>
    <source>
        <strain evidence="5">15112-1751.03</strain>
        <tissue evidence="5">Whole Adult</tissue>
    </source>
</reference>
<dbReference type="SMART" id="SM00494">
    <property type="entry name" value="ChtBD2"/>
    <property type="match status" value="2"/>
</dbReference>
<proteinExistence type="predicted"/>
<dbReference type="OrthoDB" id="7873211at2759"/>
<dbReference type="RefSeq" id="XP_051860051.1">
    <property type="nucleotide sequence ID" value="XM_052004091.1"/>
</dbReference>
<accession>A0A9C6W5H4</accession>
<dbReference type="GO" id="GO:0005576">
    <property type="term" value="C:extracellular region"/>
    <property type="evidence" value="ECO:0007669"/>
    <property type="project" value="InterPro"/>
</dbReference>
<dbReference type="SUPFAM" id="SSF57625">
    <property type="entry name" value="Invertebrate chitin-binding proteins"/>
    <property type="match status" value="2"/>
</dbReference>
<evidence type="ECO:0000259" key="3">
    <source>
        <dbReference type="PROSITE" id="PS50940"/>
    </source>
</evidence>
<feature type="compositionally biased region" description="Basic and acidic residues" evidence="1">
    <location>
        <begin position="292"/>
        <end position="305"/>
    </location>
</feature>
<feature type="domain" description="Chitin-binding type-2" evidence="3">
    <location>
        <begin position="29"/>
        <end position="86"/>
    </location>
</feature>
<evidence type="ECO:0000256" key="2">
    <source>
        <dbReference type="SAM" id="SignalP"/>
    </source>
</evidence>
<dbReference type="Gene3D" id="2.170.140.10">
    <property type="entry name" value="Chitin binding domain"/>
    <property type="match status" value="2"/>
</dbReference>
<dbReference type="GeneID" id="117569928"/>
<name>A0A9C6W5H4_DROAB</name>
<sequence>MISFHIKLVAFVAAAITIASSNAQHRDLRPSCNSLAEGVHLVDPSRCDGYYVCTRGRAVHYSCRFGQFYDELSQSCKLSNLVNCLNFRGVGLRVTASVENRLQPTTTPPCESTTTPCNQPLTTTCEPEKTTTPSCEPEKPTTTPPCEPEKPTTTSCEPEKPSTTTPCEPEKPTTPCEPGKSTTPCEPEKTTTTSPCEPEKPTTPPCEPEKPTTPCEPEKPTTTPPCEPEKPTTPCEPVKPTTPCEPEKPTTTPCEPEKTTTTPCESVKPSTTPPCKPVELTTTPCESVKSTTTREPEKTSTREPETTSTLEPGIETTPPSLAPPQRIPRPLVTFMSFSKEDCHTRTDGTFLQDAIHCRQYYECQGGVRLLRRCRIGNWFDVEAGECRRSRLVLNCPANRN</sequence>
<gene>
    <name evidence="5" type="primary">LOC117569928</name>
</gene>
<evidence type="ECO:0000313" key="5">
    <source>
        <dbReference type="RefSeq" id="XP_051860051.1"/>
    </source>
</evidence>
<feature type="chain" id="PRO_5038692785" evidence="2">
    <location>
        <begin position="24"/>
        <end position="400"/>
    </location>
</feature>
<dbReference type="Pfam" id="PF01607">
    <property type="entry name" value="CBM_14"/>
    <property type="match status" value="2"/>
</dbReference>
<feature type="domain" description="Chitin-binding type-2" evidence="3">
    <location>
        <begin position="339"/>
        <end position="397"/>
    </location>
</feature>
<evidence type="ECO:0000256" key="1">
    <source>
        <dbReference type="SAM" id="MobiDB-lite"/>
    </source>
</evidence>
<keyword evidence="2" id="KW-0732">Signal</keyword>
<dbReference type="InterPro" id="IPR036508">
    <property type="entry name" value="Chitin-bd_dom_sf"/>
</dbReference>
<dbReference type="AlphaFoldDB" id="A0A9C6W5H4"/>
<dbReference type="GO" id="GO:0008061">
    <property type="term" value="F:chitin binding"/>
    <property type="evidence" value="ECO:0007669"/>
    <property type="project" value="InterPro"/>
</dbReference>
<feature type="compositionally biased region" description="Low complexity" evidence="1">
    <location>
        <begin position="232"/>
        <end position="265"/>
    </location>
</feature>
<evidence type="ECO:0000313" key="4">
    <source>
        <dbReference type="Proteomes" id="UP000515160"/>
    </source>
</evidence>
<feature type="region of interest" description="Disordered" evidence="1">
    <location>
        <begin position="121"/>
        <end position="327"/>
    </location>
</feature>
<organism evidence="4 5">
    <name type="scientific">Drosophila albomicans</name>
    <name type="common">Fruit fly</name>
    <dbReference type="NCBI Taxonomy" id="7291"/>
    <lineage>
        <taxon>Eukaryota</taxon>
        <taxon>Metazoa</taxon>
        <taxon>Ecdysozoa</taxon>
        <taxon>Arthropoda</taxon>
        <taxon>Hexapoda</taxon>
        <taxon>Insecta</taxon>
        <taxon>Pterygota</taxon>
        <taxon>Neoptera</taxon>
        <taxon>Endopterygota</taxon>
        <taxon>Diptera</taxon>
        <taxon>Brachycera</taxon>
        <taxon>Muscomorpha</taxon>
        <taxon>Ephydroidea</taxon>
        <taxon>Drosophilidae</taxon>
        <taxon>Drosophila</taxon>
    </lineage>
</organism>
<keyword evidence="4" id="KW-1185">Reference proteome</keyword>
<dbReference type="Proteomes" id="UP000515160">
    <property type="component" value="Chromosome 3"/>
</dbReference>
<feature type="compositionally biased region" description="Low complexity" evidence="1">
    <location>
        <begin position="121"/>
        <end position="135"/>
    </location>
</feature>
<dbReference type="PROSITE" id="PS50940">
    <property type="entry name" value="CHIT_BIND_II"/>
    <property type="match status" value="2"/>
</dbReference>
<feature type="compositionally biased region" description="Low complexity" evidence="1">
    <location>
        <begin position="151"/>
        <end position="196"/>
    </location>
</feature>
<dbReference type="InterPro" id="IPR002557">
    <property type="entry name" value="Chitin-bd_dom"/>
</dbReference>